<dbReference type="FunFam" id="3.30.200.20:FF:000042">
    <property type="entry name" value="Aurora kinase A"/>
    <property type="match status" value="1"/>
</dbReference>
<dbReference type="SUPFAM" id="SSF56112">
    <property type="entry name" value="Protein kinase-like (PK-like)"/>
    <property type="match status" value="1"/>
</dbReference>
<evidence type="ECO:0000256" key="17">
    <source>
        <dbReference type="PROSITE-ProRule" id="PRU10141"/>
    </source>
</evidence>
<keyword evidence="9 17" id="KW-0067">ATP-binding</keyword>
<evidence type="ECO:0000256" key="1">
    <source>
        <dbReference type="ARBA" id="ARBA00004114"/>
    </source>
</evidence>
<dbReference type="PROSITE" id="PS51985">
    <property type="entry name" value="CPB2"/>
    <property type="match status" value="1"/>
</dbReference>
<dbReference type="InterPro" id="IPR033699">
    <property type="entry name" value="POLO_box_Plk4_1"/>
</dbReference>
<keyword evidence="10" id="KW-0832">Ubl conjugation</keyword>
<dbReference type="PANTHER" id="PTHR24345:SF91">
    <property type="entry name" value="SERINE_THREONINE-PROTEIN KINASE PLK4"/>
    <property type="match status" value="1"/>
</dbReference>
<dbReference type="GO" id="GO:0004674">
    <property type="term" value="F:protein serine/threonine kinase activity"/>
    <property type="evidence" value="ECO:0007669"/>
    <property type="project" value="UniProtKB-KW"/>
</dbReference>
<dbReference type="InterPro" id="IPR000719">
    <property type="entry name" value="Prot_kinase_dom"/>
</dbReference>
<dbReference type="PROSITE" id="PS50078">
    <property type="entry name" value="POLO_BOX"/>
    <property type="match status" value="1"/>
</dbReference>
<feature type="domain" description="Cryptic POLO box 1 (CPB1)" evidence="21">
    <location>
        <begin position="535"/>
        <end position="646"/>
    </location>
</feature>
<dbReference type="EMBL" id="JARGDH010000005">
    <property type="protein sequence ID" value="KAL0268416.1"/>
    <property type="molecule type" value="Genomic_DNA"/>
</dbReference>
<dbReference type="GO" id="GO:0005814">
    <property type="term" value="C:centriole"/>
    <property type="evidence" value="ECO:0007669"/>
    <property type="project" value="UniProtKB-SubCell"/>
</dbReference>
<keyword evidence="5" id="KW-0723">Serine/threonine-protein kinase</keyword>
<evidence type="ECO:0000256" key="5">
    <source>
        <dbReference type="ARBA" id="ARBA00022527"/>
    </source>
</evidence>
<feature type="domain" description="POLO box" evidence="20">
    <location>
        <begin position="806"/>
        <end position="884"/>
    </location>
</feature>
<feature type="domain" description="Cryptic POLO box 2 (CPB2)" evidence="22">
    <location>
        <begin position="647"/>
        <end position="757"/>
    </location>
</feature>
<feature type="region of interest" description="Disordered" evidence="18">
    <location>
        <begin position="788"/>
        <end position="810"/>
    </location>
</feature>
<dbReference type="PROSITE" id="PS50011">
    <property type="entry name" value="PROTEIN_KINASE_DOM"/>
    <property type="match status" value="1"/>
</dbReference>
<feature type="domain" description="Protein kinase" evidence="19">
    <location>
        <begin position="14"/>
        <end position="267"/>
    </location>
</feature>
<dbReference type="EC" id="2.7.11.21" evidence="2"/>
<proteinExistence type="predicted"/>
<keyword evidence="6" id="KW-0808">Transferase</keyword>
<dbReference type="InterPro" id="IPR011009">
    <property type="entry name" value="Kinase-like_dom_sf"/>
</dbReference>
<dbReference type="CDD" id="cd13114">
    <property type="entry name" value="POLO_box_Plk4_1"/>
    <property type="match status" value="1"/>
</dbReference>
<feature type="binding site" evidence="17">
    <location>
        <position position="43"/>
    </location>
    <ligand>
        <name>ATP</name>
        <dbReference type="ChEBI" id="CHEBI:30616"/>
    </ligand>
</feature>
<sequence length="896" mass="100422">MDNPAGFGKRIEEYEVGHLLGKGGFAKVFKARCMKTQVQVAIKMIDKKLMHSSGMMARVHQEVSIHSKLKHPSILELYTFFEDSCHVYLILEYCENGELQKYLKQHNKILKESEAYEVLHQVIDGLKYLHSHNIVHRDLTLANILLTHNMRIKIADFGLATQLLTPNETHMTMCGTPNYISPEVATRSCHGLQVDVWGLGVMLYTLLVGSPPFDTSAVKSTLTKVVMSDFKLPVNMSHEAKDLINNLLQKNPKNRLSLPDILKHPFMLKHQSSRPFFKLDQSTDSGNFTMSTATISNKSGSVSRTPSIQYENGSFSKFSNSSRFSNCEERLLPKEAQPVCLSSSSGDTNVNSVKCNCENTSKIPCHDVHQIKPNGVHESLHSCQIDPGRNSSCEVASLRKFSNSAGQNQCCSGKNDAPPCTVQHFANCDKSSNCTCRCVQRFSNLNFDDCHSQPCCQKTVSREYSFRSDDRFCCDHTHKNLVQNVKCNEKSNCKVNECCHHSVIKNSNQDQKLIGGITNISLYDQKDHTDCKIVIDGVKVPPLSSVRLHPARHKTNKAVLSILESGEVVLEFIKKRGKEERVGDCCRISKDGLRVLVYTVNRPLREKPPDLPEQGTDGIYSYENLPQKHWKKYLYAAMFVNLVKAKTPKITFYSEQAKCLLMENSPDDFEALYYSGGKINKTGNIVKVIDDSGFVTSFQMNDISEQQTSSVMLQHFVHCFNHCLMLEKILSEASTSSNGLDCFPVIIGQRPNSGGNVLQPKENLCNSKSLTSSIIPVSMQCSKSALSMPITSRAQSTPREKRPTGHLNRETHVPGIGIAIQYPTGEIKINYHDGSKLSFNSKSGAILFSNSTDTTVEYNQREAIPKWLKSKLQDIPKVIPYLLQETPTATRIQTMR</sequence>
<dbReference type="GO" id="GO:0005634">
    <property type="term" value="C:nucleus"/>
    <property type="evidence" value="ECO:0007669"/>
    <property type="project" value="TreeGrafter"/>
</dbReference>
<evidence type="ECO:0000259" key="19">
    <source>
        <dbReference type="PROSITE" id="PS50011"/>
    </source>
</evidence>
<keyword evidence="8" id="KW-0418">Kinase</keyword>
<dbReference type="Gene3D" id="3.30.1120.120">
    <property type="match status" value="1"/>
</dbReference>
<evidence type="ECO:0000256" key="6">
    <source>
        <dbReference type="ARBA" id="ARBA00022679"/>
    </source>
</evidence>
<gene>
    <name evidence="23" type="ORF">PYX00_010370</name>
</gene>
<dbReference type="InterPro" id="IPR047108">
    <property type="entry name" value="Plk4-like_POLO_box_2_sf"/>
</dbReference>
<evidence type="ECO:0000256" key="13">
    <source>
        <dbReference type="ARBA" id="ARBA00030429"/>
    </source>
</evidence>
<evidence type="ECO:0000256" key="8">
    <source>
        <dbReference type="ARBA" id="ARBA00022777"/>
    </source>
</evidence>
<organism evidence="23">
    <name type="scientific">Menopon gallinae</name>
    <name type="common">poultry shaft louse</name>
    <dbReference type="NCBI Taxonomy" id="328185"/>
    <lineage>
        <taxon>Eukaryota</taxon>
        <taxon>Metazoa</taxon>
        <taxon>Ecdysozoa</taxon>
        <taxon>Arthropoda</taxon>
        <taxon>Hexapoda</taxon>
        <taxon>Insecta</taxon>
        <taxon>Pterygota</taxon>
        <taxon>Neoptera</taxon>
        <taxon>Paraneoptera</taxon>
        <taxon>Psocodea</taxon>
        <taxon>Troctomorpha</taxon>
        <taxon>Phthiraptera</taxon>
        <taxon>Amblycera</taxon>
        <taxon>Menoponidae</taxon>
        <taxon>Menopon</taxon>
    </lineage>
</organism>
<evidence type="ECO:0000256" key="16">
    <source>
        <dbReference type="ARBA" id="ARBA00048347"/>
    </source>
</evidence>
<dbReference type="PROSITE" id="PS00107">
    <property type="entry name" value="PROTEIN_KINASE_ATP"/>
    <property type="match status" value="1"/>
</dbReference>
<dbReference type="Gene3D" id="3.30.1120.130">
    <property type="match status" value="1"/>
</dbReference>
<keyword evidence="7 17" id="KW-0547">Nucleotide-binding</keyword>
<evidence type="ECO:0000256" key="7">
    <source>
        <dbReference type="ARBA" id="ARBA00022741"/>
    </source>
</evidence>
<dbReference type="Pfam" id="PF18409">
    <property type="entry name" value="Plk4_PB2"/>
    <property type="match status" value="1"/>
</dbReference>
<protein>
    <recommendedName>
        <fullName evidence="3">Serine/threonine-protein kinase PLK4</fullName>
        <ecNumber evidence="2">2.7.11.21</ecNumber>
    </recommendedName>
    <alternativeName>
        <fullName evidence="12">Polo-like kinase 4</fullName>
    </alternativeName>
    <alternativeName>
        <fullName evidence="13 14">Serine/threonine-protein kinase SAK</fullName>
    </alternativeName>
</protein>
<dbReference type="Gene3D" id="1.10.510.10">
    <property type="entry name" value="Transferase(Phosphotransferase) domain 1"/>
    <property type="match status" value="1"/>
</dbReference>
<dbReference type="InterPro" id="IPR017441">
    <property type="entry name" value="Protein_kinase_ATP_BS"/>
</dbReference>
<dbReference type="PROSITE" id="PS51984">
    <property type="entry name" value="CPB1"/>
    <property type="match status" value="1"/>
</dbReference>
<dbReference type="Pfam" id="PF18190">
    <property type="entry name" value="Plk4_PB1"/>
    <property type="match status" value="1"/>
</dbReference>
<keyword evidence="11" id="KW-0206">Cytoskeleton</keyword>
<evidence type="ECO:0000256" key="10">
    <source>
        <dbReference type="ARBA" id="ARBA00022843"/>
    </source>
</evidence>
<evidence type="ECO:0000256" key="18">
    <source>
        <dbReference type="SAM" id="MobiDB-lite"/>
    </source>
</evidence>
<dbReference type="Gene3D" id="2.40.50.930">
    <property type="match status" value="1"/>
</dbReference>
<evidence type="ECO:0000256" key="12">
    <source>
        <dbReference type="ARBA" id="ARBA00030332"/>
    </source>
</evidence>
<dbReference type="PROSITE" id="PS00109">
    <property type="entry name" value="PROTEIN_KINASE_TYR"/>
    <property type="match status" value="1"/>
</dbReference>
<name>A0AAW2HFE9_9NEOP</name>
<dbReference type="InterPro" id="IPR000959">
    <property type="entry name" value="POLO_box_dom"/>
</dbReference>
<feature type="compositionally biased region" description="Basic and acidic residues" evidence="18">
    <location>
        <begin position="798"/>
        <end position="810"/>
    </location>
</feature>
<dbReference type="SUPFAM" id="SSF82615">
    <property type="entry name" value="Polo-box domain"/>
    <property type="match status" value="1"/>
</dbReference>
<keyword evidence="4" id="KW-0963">Cytoplasm</keyword>
<comment type="caution">
    <text evidence="23">The sequence shown here is derived from an EMBL/GenBank/DDBJ whole genome shotgun (WGS) entry which is preliminary data.</text>
</comment>
<evidence type="ECO:0000256" key="11">
    <source>
        <dbReference type="ARBA" id="ARBA00023212"/>
    </source>
</evidence>
<evidence type="ECO:0000256" key="3">
    <source>
        <dbReference type="ARBA" id="ARBA00020245"/>
    </source>
</evidence>
<dbReference type="AlphaFoldDB" id="A0AAW2HFE9"/>
<reference evidence="23" key="1">
    <citation type="journal article" date="2024" name="Gigascience">
        <title>Chromosome-level genome of the poultry shaft louse Menopon gallinae provides insight into the host-switching and adaptive evolution of parasitic lice.</title>
        <authorList>
            <person name="Xu Y."/>
            <person name="Ma L."/>
            <person name="Liu S."/>
            <person name="Liang Y."/>
            <person name="Liu Q."/>
            <person name="He Z."/>
            <person name="Tian L."/>
            <person name="Duan Y."/>
            <person name="Cai W."/>
            <person name="Li H."/>
            <person name="Song F."/>
        </authorList>
    </citation>
    <scope>NUCLEOTIDE SEQUENCE</scope>
    <source>
        <strain evidence="23">Cailab_2023a</strain>
    </source>
</reference>
<evidence type="ECO:0000259" key="22">
    <source>
        <dbReference type="PROSITE" id="PS51985"/>
    </source>
</evidence>
<comment type="subcellular location">
    <subcellularLocation>
        <location evidence="1">Cytoplasm</location>
        <location evidence="1">Cytoskeleton</location>
        <location evidence="1">Microtubule organizing center</location>
        <location evidence="1">Centrosome</location>
        <location evidence="1">Centriole</location>
    </subcellularLocation>
</comment>
<dbReference type="InterPro" id="IPR046437">
    <property type="entry name" value="Ser_Thr-PK_POLO_box_1_sf"/>
</dbReference>
<evidence type="ECO:0000256" key="9">
    <source>
        <dbReference type="ARBA" id="ARBA00022840"/>
    </source>
</evidence>
<dbReference type="GO" id="GO:0005524">
    <property type="term" value="F:ATP binding"/>
    <property type="evidence" value="ECO:0007669"/>
    <property type="project" value="UniProtKB-UniRule"/>
</dbReference>
<feature type="compositionally biased region" description="Polar residues" evidence="18">
    <location>
        <begin position="788"/>
        <end position="797"/>
    </location>
</feature>
<comment type="catalytic activity">
    <reaction evidence="16">
        <text>L-seryl-[protein] + ATP = O-phospho-L-seryl-[protein] + ADP + H(+)</text>
        <dbReference type="Rhea" id="RHEA:17989"/>
        <dbReference type="Rhea" id="RHEA-COMP:9863"/>
        <dbReference type="Rhea" id="RHEA-COMP:11604"/>
        <dbReference type="ChEBI" id="CHEBI:15378"/>
        <dbReference type="ChEBI" id="CHEBI:29999"/>
        <dbReference type="ChEBI" id="CHEBI:30616"/>
        <dbReference type="ChEBI" id="CHEBI:83421"/>
        <dbReference type="ChEBI" id="CHEBI:456216"/>
        <dbReference type="EC" id="2.7.11.21"/>
    </reaction>
</comment>
<dbReference type="InterPro" id="IPR033698">
    <property type="entry name" value="POLO_box_Plk4_2"/>
</dbReference>
<evidence type="ECO:0000256" key="4">
    <source>
        <dbReference type="ARBA" id="ARBA00022490"/>
    </source>
</evidence>
<dbReference type="InterPro" id="IPR008266">
    <property type="entry name" value="Tyr_kinase_AS"/>
</dbReference>
<evidence type="ECO:0000259" key="20">
    <source>
        <dbReference type="PROSITE" id="PS50078"/>
    </source>
</evidence>
<accession>A0AAW2HFE9</accession>
<evidence type="ECO:0000256" key="15">
    <source>
        <dbReference type="ARBA" id="ARBA00047802"/>
    </source>
</evidence>
<evidence type="ECO:0000256" key="14">
    <source>
        <dbReference type="ARBA" id="ARBA00030924"/>
    </source>
</evidence>
<evidence type="ECO:0000259" key="21">
    <source>
        <dbReference type="PROSITE" id="PS51984"/>
    </source>
</evidence>
<comment type="catalytic activity">
    <reaction evidence="15">
        <text>L-threonyl-[protein] + ATP = O-phospho-L-threonyl-[protein] + ADP + H(+)</text>
        <dbReference type="Rhea" id="RHEA:46608"/>
        <dbReference type="Rhea" id="RHEA-COMP:11060"/>
        <dbReference type="Rhea" id="RHEA-COMP:11605"/>
        <dbReference type="ChEBI" id="CHEBI:15378"/>
        <dbReference type="ChEBI" id="CHEBI:30013"/>
        <dbReference type="ChEBI" id="CHEBI:30616"/>
        <dbReference type="ChEBI" id="CHEBI:61977"/>
        <dbReference type="ChEBI" id="CHEBI:456216"/>
        <dbReference type="EC" id="2.7.11.21"/>
    </reaction>
</comment>
<dbReference type="Pfam" id="PF00069">
    <property type="entry name" value="Pkinase"/>
    <property type="match status" value="1"/>
</dbReference>
<evidence type="ECO:0000256" key="2">
    <source>
        <dbReference type="ARBA" id="ARBA00012424"/>
    </source>
</evidence>
<dbReference type="FunFam" id="1.10.510.10:FF:000576">
    <property type="entry name" value="Serine/threonine-protein kinase PLK4"/>
    <property type="match status" value="1"/>
</dbReference>
<dbReference type="PANTHER" id="PTHR24345">
    <property type="entry name" value="SERINE/THREONINE-PROTEIN KINASE PLK"/>
    <property type="match status" value="1"/>
</dbReference>
<evidence type="ECO:0000313" key="23">
    <source>
        <dbReference type="EMBL" id="KAL0268416.1"/>
    </source>
</evidence>